<dbReference type="SUPFAM" id="SSF47336">
    <property type="entry name" value="ACP-like"/>
    <property type="match status" value="1"/>
</dbReference>
<keyword evidence="1" id="KW-0596">Phosphopantetheine</keyword>
<dbReference type="Gene3D" id="1.10.1200.10">
    <property type="entry name" value="ACP-like"/>
    <property type="match status" value="1"/>
</dbReference>
<dbReference type="GO" id="GO:0016491">
    <property type="term" value="F:oxidoreductase activity"/>
    <property type="evidence" value="ECO:0007669"/>
    <property type="project" value="UniProtKB-KW"/>
</dbReference>
<dbReference type="SUPFAM" id="SSF50129">
    <property type="entry name" value="GroES-like"/>
    <property type="match status" value="1"/>
</dbReference>
<dbReference type="GO" id="GO:0006633">
    <property type="term" value="P:fatty acid biosynthetic process"/>
    <property type="evidence" value="ECO:0007669"/>
    <property type="project" value="UniProtKB-KW"/>
</dbReference>
<dbReference type="InterPro" id="IPR020806">
    <property type="entry name" value="PKS_PP-bd"/>
</dbReference>
<keyword evidence="5" id="KW-0521">NADP</keyword>
<dbReference type="Gene3D" id="3.90.180.10">
    <property type="entry name" value="Medium-chain alcohol dehydrogenases, catalytic domain"/>
    <property type="match status" value="1"/>
</dbReference>
<dbReference type="InterPro" id="IPR009081">
    <property type="entry name" value="PP-bd_ACP"/>
</dbReference>
<sequence>MMLKKLDFAQTGRDKAPEGVVRLLVNVMRESGRFQVSKNDIVGASGRIRMADGDVKPLNLGPPCTPEEGVLFELEAADIYKELRLRGYQCKGMFQGILRSDVEFRRGKLKWEDNWVTFIDAMLQFLALSNHHRASTQPVQIEFCSVDPKAHANVTGHNAHAGVDIAYERYLQTCSAGGVVIRDVVFSPISTWKDQVPLVEEYNFVPFFDRDSNRQQRQDSMQAYIEMCSAIVRRILDLCAPNCTHNTNLFSSFPGGIALTLDHVPEDPAESCVLLRTLITILNSVKDSPSSLDTCVKSAQSLNKTDLEQDILNTALFQEDPLRFLLDIVTENIYGTKIRVLELTLEKDSLLLAPWVRSLLSMSKTWMKIEYVVGHVFPGSLISEEPLEGVTITNLASAISSESGLFEADLIVARIHTGDPTEVHSLLEKLSSYCKRNAFVFIAMRTCMTPAELFLKSFCETPHKSSSCQELQAAFEDNQFRLIAHYSNNLSSLLLFRLCSPPCASSTQEVVKVESANLDWVKTLKEKALNCESGQPGQTLWIVGENGGLDGTLGLMTCLRQESVGRNVRCVFDAGRSGSKKLSEFSPSNPEYRDIVERDLVMNVYCDGQWGSYRHIAMQPSGALKKTAEFACVNVSPGNPSSVHWYESSLPYKSPCTPRAPSTESTERVLCNVYFAPLNYQDSLIATRNLRQTSVLENLATFGSALGIEFSGRDPCGRRVIGLVASEAIATVVAADPQLLWEVPTAWSLQEASTVPVAYSVAYYALLIRGNMHSGESLLILGGSCDVGQAAISIALSMGCMVFTTVGSAEEHQFLKCRFPELGERHIVNTKETSFDKHILLQTEGTGVSLVLSSRTQDALQSTLRCISPNGRFLDIHGFDDVFEHMPLENSMFLRNITFHHIPVYSLFGDDPSAAAVKRSVAKLLRDGIASGAVRPLDTTVFGRDKVEEAFQFMGSSIHIGKVVIEIRPEKSEGKAVAAPSLSVEAVARTWFYESKSYVIIGGLGGFGLELADWMVSRGCRKLLLCSRSPVRNGYQRLCLHRLEQAGAKVLVSTADASTESGAREIIETAMTLGAVGGVFNSAVVLANALLENLSVEDFKTACKPKVDISQRLDQLTRNICPELDHFVVFSSVACGRGSNGQTNYGYANSFMERICERRVADGFPALAIQWGAVADVGIFHETVGSDIEVRGTLPQRISSCLEVLDRFLSQKVPVVASLVRAGKSPSAHAHDQPDLVQSIAHILGMTESSSLKPHISLGEFGLDSLTGVAVQDTIERHTGRVLSMREVRQLNLKALEELSHAAIVVSEKNPTAMKKER</sequence>
<dbReference type="OrthoDB" id="6420545at2759"/>
<dbReference type="PANTHER" id="PTHR43775:SF7">
    <property type="entry name" value="FATTY ACID SYNTHASE"/>
    <property type="match status" value="1"/>
</dbReference>
<evidence type="ECO:0000313" key="14">
    <source>
        <dbReference type="Proteomes" id="UP000821853"/>
    </source>
</evidence>
<dbReference type="SMART" id="SM00823">
    <property type="entry name" value="PKS_PP"/>
    <property type="match status" value="1"/>
</dbReference>
<evidence type="ECO:0000256" key="2">
    <source>
        <dbReference type="ARBA" id="ARBA00022516"/>
    </source>
</evidence>
<dbReference type="Gene3D" id="3.10.129.110">
    <property type="entry name" value="Polyketide synthase dehydratase"/>
    <property type="match status" value="1"/>
</dbReference>
<evidence type="ECO:0000259" key="12">
    <source>
        <dbReference type="SMART" id="SM00829"/>
    </source>
</evidence>
<dbReference type="InterPro" id="IPR036291">
    <property type="entry name" value="NAD(P)-bd_dom_sf"/>
</dbReference>
<proteinExistence type="predicted"/>
<name>A0A9J6H1K3_HAELO</name>
<dbReference type="GO" id="GO:0031177">
    <property type="term" value="F:phosphopantetheine binding"/>
    <property type="evidence" value="ECO:0007669"/>
    <property type="project" value="InterPro"/>
</dbReference>
<keyword evidence="14" id="KW-1185">Reference proteome</keyword>
<dbReference type="VEuPathDB" id="VectorBase:HLOH_042764"/>
<keyword evidence="9" id="KW-0511">Multifunctional enzyme</keyword>
<evidence type="ECO:0000256" key="4">
    <source>
        <dbReference type="ARBA" id="ARBA00022832"/>
    </source>
</evidence>
<dbReference type="InterPro" id="IPR013968">
    <property type="entry name" value="PKS_KR"/>
</dbReference>
<dbReference type="InterPro" id="IPR036736">
    <property type="entry name" value="ACP-like_sf"/>
</dbReference>
<evidence type="ECO:0000259" key="10">
    <source>
        <dbReference type="SMART" id="SM00822"/>
    </source>
</evidence>
<evidence type="ECO:0000256" key="8">
    <source>
        <dbReference type="ARBA" id="ARBA00023160"/>
    </source>
</evidence>
<evidence type="ECO:0000256" key="6">
    <source>
        <dbReference type="ARBA" id="ARBA00023002"/>
    </source>
</evidence>
<organism evidence="13 14">
    <name type="scientific">Haemaphysalis longicornis</name>
    <name type="common">Bush tick</name>
    <dbReference type="NCBI Taxonomy" id="44386"/>
    <lineage>
        <taxon>Eukaryota</taxon>
        <taxon>Metazoa</taxon>
        <taxon>Ecdysozoa</taxon>
        <taxon>Arthropoda</taxon>
        <taxon>Chelicerata</taxon>
        <taxon>Arachnida</taxon>
        <taxon>Acari</taxon>
        <taxon>Parasitiformes</taxon>
        <taxon>Ixodida</taxon>
        <taxon>Ixodoidea</taxon>
        <taxon>Ixodidae</taxon>
        <taxon>Haemaphysalinae</taxon>
        <taxon>Haemaphysalis</taxon>
    </lineage>
</organism>
<dbReference type="PANTHER" id="PTHR43775">
    <property type="entry name" value="FATTY ACID SYNTHASE"/>
    <property type="match status" value="1"/>
</dbReference>
<dbReference type="CDD" id="cd08954">
    <property type="entry name" value="KR_1_FAS_SDR_x"/>
    <property type="match status" value="1"/>
</dbReference>
<dbReference type="InterPro" id="IPR057326">
    <property type="entry name" value="KR_dom"/>
</dbReference>
<dbReference type="InterPro" id="IPR020843">
    <property type="entry name" value="ER"/>
</dbReference>
<evidence type="ECO:0000259" key="11">
    <source>
        <dbReference type="SMART" id="SM00823"/>
    </source>
</evidence>
<evidence type="ECO:0000313" key="13">
    <source>
        <dbReference type="EMBL" id="KAH9381602.1"/>
    </source>
</evidence>
<dbReference type="EMBL" id="JABSTR010000011">
    <property type="protein sequence ID" value="KAH9381602.1"/>
    <property type="molecule type" value="Genomic_DNA"/>
</dbReference>
<evidence type="ECO:0000256" key="5">
    <source>
        <dbReference type="ARBA" id="ARBA00022857"/>
    </source>
</evidence>
<reference evidence="13 14" key="1">
    <citation type="journal article" date="2020" name="Cell">
        <title>Large-Scale Comparative Analyses of Tick Genomes Elucidate Their Genetic Diversity and Vector Capacities.</title>
        <authorList>
            <consortium name="Tick Genome and Microbiome Consortium (TIGMIC)"/>
            <person name="Jia N."/>
            <person name="Wang J."/>
            <person name="Shi W."/>
            <person name="Du L."/>
            <person name="Sun Y."/>
            <person name="Zhan W."/>
            <person name="Jiang J.F."/>
            <person name="Wang Q."/>
            <person name="Zhang B."/>
            <person name="Ji P."/>
            <person name="Bell-Sakyi L."/>
            <person name="Cui X.M."/>
            <person name="Yuan T.T."/>
            <person name="Jiang B.G."/>
            <person name="Yang W.F."/>
            <person name="Lam T.T."/>
            <person name="Chang Q.C."/>
            <person name="Ding S.J."/>
            <person name="Wang X.J."/>
            <person name="Zhu J.G."/>
            <person name="Ruan X.D."/>
            <person name="Zhao L."/>
            <person name="Wei J.T."/>
            <person name="Ye R.Z."/>
            <person name="Que T.C."/>
            <person name="Du C.H."/>
            <person name="Zhou Y.H."/>
            <person name="Cheng J.X."/>
            <person name="Dai P.F."/>
            <person name="Guo W.B."/>
            <person name="Han X.H."/>
            <person name="Huang E.J."/>
            <person name="Li L.F."/>
            <person name="Wei W."/>
            <person name="Gao Y.C."/>
            <person name="Liu J.Z."/>
            <person name="Shao H.Z."/>
            <person name="Wang X."/>
            <person name="Wang C.C."/>
            <person name="Yang T.C."/>
            <person name="Huo Q.B."/>
            <person name="Li W."/>
            <person name="Chen H.Y."/>
            <person name="Chen S.E."/>
            <person name="Zhou L.G."/>
            <person name="Ni X.B."/>
            <person name="Tian J.H."/>
            <person name="Sheng Y."/>
            <person name="Liu T."/>
            <person name="Pan Y.S."/>
            <person name="Xia L.Y."/>
            <person name="Li J."/>
            <person name="Zhao F."/>
            <person name="Cao W.C."/>
        </authorList>
    </citation>
    <scope>NUCLEOTIDE SEQUENCE [LARGE SCALE GENOMIC DNA]</scope>
    <source>
        <strain evidence="13">HaeL-2018</strain>
    </source>
</reference>
<dbReference type="SMART" id="SM00829">
    <property type="entry name" value="PKS_ER"/>
    <property type="match status" value="1"/>
</dbReference>
<evidence type="ECO:0000256" key="3">
    <source>
        <dbReference type="ARBA" id="ARBA00022553"/>
    </source>
</evidence>
<dbReference type="InterPro" id="IPR042104">
    <property type="entry name" value="PKS_dehydratase_sf"/>
</dbReference>
<dbReference type="InterPro" id="IPR049391">
    <property type="entry name" value="FAS_pseudo-KR"/>
</dbReference>
<dbReference type="InterPro" id="IPR011032">
    <property type="entry name" value="GroES-like_sf"/>
</dbReference>
<dbReference type="Gene3D" id="3.40.50.150">
    <property type="entry name" value="Vaccinia Virus protein VP39"/>
    <property type="match status" value="1"/>
</dbReference>
<dbReference type="Pfam" id="PF00550">
    <property type="entry name" value="PP-binding"/>
    <property type="match status" value="1"/>
</dbReference>
<gene>
    <name evidence="13" type="ORF">HPB48_000695</name>
</gene>
<feature type="domain" description="Polyketide synthase-like phosphopantetheine-binding" evidence="11">
    <location>
        <begin position="1233"/>
        <end position="1291"/>
    </location>
</feature>
<evidence type="ECO:0000256" key="1">
    <source>
        <dbReference type="ARBA" id="ARBA00022450"/>
    </source>
</evidence>
<evidence type="ECO:0000256" key="9">
    <source>
        <dbReference type="ARBA" id="ARBA00023268"/>
    </source>
</evidence>
<dbReference type="Proteomes" id="UP000821853">
    <property type="component" value="Chromosome 9"/>
</dbReference>
<dbReference type="Gene3D" id="3.40.50.720">
    <property type="entry name" value="NAD(P)-binding Rossmann-like Domain"/>
    <property type="match status" value="1"/>
</dbReference>
<keyword evidence="4" id="KW-0276">Fatty acid metabolism</keyword>
<dbReference type="InterPro" id="IPR050091">
    <property type="entry name" value="PKS_NRPS_Biosynth_Enz"/>
</dbReference>
<dbReference type="SMART" id="SM00822">
    <property type="entry name" value="PKS_KR"/>
    <property type="match status" value="1"/>
</dbReference>
<dbReference type="GO" id="GO:0004312">
    <property type="term" value="F:fatty acid synthase activity"/>
    <property type="evidence" value="ECO:0007669"/>
    <property type="project" value="TreeGrafter"/>
</dbReference>
<dbReference type="InterPro" id="IPR013149">
    <property type="entry name" value="ADH-like_C"/>
</dbReference>
<dbReference type="OMA" id="AVQWCGE"/>
<dbReference type="Pfam" id="PF00107">
    <property type="entry name" value="ADH_zinc_N"/>
    <property type="match status" value="1"/>
</dbReference>
<dbReference type="Pfam" id="PF21149">
    <property type="entry name" value="FAS_pseudo-KR"/>
    <property type="match status" value="1"/>
</dbReference>
<dbReference type="CDD" id="cd05195">
    <property type="entry name" value="enoyl_red"/>
    <property type="match status" value="1"/>
</dbReference>
<dbReference type="InterPro" id="IPR029063">
    <property type="entry name" value="SAM-dependent_MTases_sf"/>
</dbReference>
<keyword evidence="6" id="KW-0560">Oxidoreductase</keyword>
<feature type="domain" description="Ketoreductase" evidence="10">
    <location>
        <begin position="996"/>
        <end position="1177"/>
    </location>
</feature>
<comment type="caution">
    <text evidence="13">The sequence shown here is derived from an EMBL/GenBank/DDBJ whole genome shotgun (WGS) entry which is preliminary data.</text>
</comment>
<dbReference type="SUPFAM" id="SSF51735">
    <property type="entry name" value="NAD(P)-binding Rossmann-fold domains"/>
    <property type="match status" value="2"/>
</dbReference>
<keyword evidence="3" id="KW-0597">Phosphoprotein</keyword>
<keyword evidence="7" id="KW-0443">Lipid metabolism</keyword>
<protein>
    <submittedName>
        <fullName evidence="13">Uncharacterized protein</fullName>
    </submittedName>
</protein>
<keyword evidence="8" id="KW-0275">Fatty acid biosynthesis</keyword>
<keyword evidence="2" id="KW-0444">Lipid biosynthesis</keyword>
<feature type="domain" description="Enoyl reductase (ER)" evidence="12">
    <location>
        <begin position="638"/>
        <end position="965"/>
    </location>
</feature>
<dbReference type="Pfam" id="PF08659">
    <property type="entry name" value="KR"/>
    <property type="match status" value="1"/>
</dbReference>
<accession>A0A9J6H1K3</accession>
<evidence type="ECO:0000256" key="7">
    <source>
        <dbReference type="ARBA" id="ARBA00023098"/>
    </source>
</evidence>